<keyword evidence="2" id="KW-1185">Reference proteome</keyword>
<comment type="caution">
    <text evidence="1">The sequence shown here is derived from an EMBL/GenBank/DDBJ whole genome shotgun (WGS) entry which is preliminary data.</text>
</comment>
<evidence type="ECO:0000313" key="2">
    <source>
        <dbReference type="Proteomes" id="UP001372338"/>
    </source>
</evidence>
<proteinExistence type="predicted"/>
<dbReference type="EMBL" id="JAYWIO010000007">
    <property type="protein sequence ID" value="KAK7251565.1"/>
    <property type="molecule type" value="Genomic_DNA"/>
</dbReference>
<accession>A0AAN9E9L5</accession>
<dbReference type="AlphaFoldDB" id="A0AAN9E9L5"/>
<sequence length="79" mass="9107">MTHYRHFPDISRYLLLFVQMPLPPPCTKTLDLFPPLYNHPPTLLSLHNSPSRFSLIESIPMFICLSISMILSFVDYAAV</sequence>
<gene>
    <name evidence="1" type="ORF">RIF29_34869</name>
</gene>
<protein>
    <submittedName>
        <fullName evidence="1">Uncharacterized protein</fullName>
    </submittedName>
</protein>
<evidence type="ECO:0000313" key="1">
    <source>
        <dbReference type="EMBL" id="KAK7251565.1"/>
    </source>
</evidence>
<name>A0AAN9E9L5_CROPI</name>
<reference evidence="1 2" key="1">
    <citation type="submission" date="2024-01" db="EMBL/GenBank/DDBJ databases">
        <title>The genomes of 5 underutilized Papilionoideae crops provide insights into root nodulation and disease resistanc.</title>
        <authorList>
            <person name="Yuan L."/>
        </authorList>
    </citation>
    <scope>NUCLEOTIDE SEQUENCE [LARGE SCALE GENOMIC DNA]</scope>
    <source>
        <strain evidence="1">ZHUSHIDOU_FW_LH</strain>
        <tissue evidence="1">Leaf</tissue>
    </source>
</reference>
<organism evidence="1 2">
    <name type="scientific">Crotalaria pallida</name>
    <name type="common">Smooth rattlebox</name>
    <name type="synonym">Crotalaria striata</name>
    <dbReference type="NCBI Taxonomy" id="3830"/>
    <lineage>
        <taxon>Eukaryota</taxon>
        <taxon>Viridiplantae</taxon>
        <taxon>Streptophyta</taxon>
        <taxon>Embryophyta</taxon>
        <taxon>Tracheophyta</taxon>
        <taxon>Spermatophyta</taxon>
        <taxon>Magnoliopsida</taxon>
        <taxon>eudicotyledons</taxon>
        <taxon>Gunneridae</taxon>
        <taxon>Pentapetalae</taxon>
        <taxon>rosids</taxon>
        <taxon>fabids</taxon>
        <taxon>Fabales</taxon>
        <taxon>Fabaceae</taxon>
        <taxon>Papilionoideae</taxon>
        <taxon>50 kb inversion clade</taxon>
        <taxon>genistoids sensu lato</taxon>
        <taxon>core genistoids</taxon>
        <taxon>Crotalarieae</taxon>
        <taxon>Crotalaria</taxon>
    </lineage>
</organism>
<dbReference type="Proteomes" id="UP001372338">
    <property type="component" value="Unassembled WGS sequence"/>
</dbReference>